<name>A0A9X9WSU2_9PROT</name>
<evidence type="ECO:0000256" key="1">
    <source>
        <dbReference type="SAM" id="Phobius"/>
    </source>
</evidence>
<feature type="transmembrane region" description="Helical" evidence="1">
    <location>
        <begin position="221"/>
        <end position="238"/>
    </location>
</feature>
<comment type="caution">
    <text evidence="2">The sequence shown here is derived from an EMBL/GenBank/DDBJ whole genome shotgun (WGS) entry which is preliminary data.</text>
</comment>
<dbReference type="AlphaFoldDB" id="A0A9X9WSU2"/>
<sequence length="270" mass="28670">MPHAGASGGLTPHDRWFVPLFGGTVLLAWVALGAWDLSPFAEYLRHDWTRLGLAAGLCSALPAGEVIGPALLYAGGWVLMTAAMMLPTTLPLVMVFRRMTRSRRDGGRLLALLFAGYLGAWFGFGIAAHLLGMLLLEAARASLWLTFNGWAIGAGILGAAGLFQFSRLKYRCLDGCRSPLPFVLARWKGQRPARESLGIGFAHGAYCVGCCWLLMLLMFVVGTGSLGWMLALGAVMALEKNSRWGRRLAAPLGVALLLAAAGVAVSAAGV</sequence>
<accession>A0A9X9WSU2</accession>
<reference evidence="2" key="1">
    <citation type="submission" date="2020-01" db="EMBL/GenBank/DDBJ databases">
        <authorList>
            <person name="Rat A."/>
        </authorList>
    </citation>
    <scope>NUCLEOTIDE SEQUENCE</scope>
    <source>
        <strain evidence="2">LMG 31231</strain>
    </source>
</reference>
<reference evidence="2" key="2">
    <citation type="journal article" date="2021" name="Syst. Appl. Microbiol.">
        <title>Roseomonas hellenica sp. nov., isolated from roots of wild-growing Alkanna tinctoria.</title>
        <authorList>
            <person name="Rat A."/>
            <person name="Naranjo H.D."/>
            <person name="Lebbe L."/>
            <person name="Cnockaert M."/>
            <person name="Krigas N."/>
            <person name="Grigoriadou K."/>
            <person name="Maloupa E."/>
            <person name="Willems A."/>
        </authorList>
    </citation>
    <scope>NUCLEOTIDE SEQUENCE</scope>
    <source>
        <strain evidence="2">LMG 31231</strain>
    </source>
</reference>
<protein>
    <submittedName>
        <fullName evidence="2">DUF2182 domain-containing protein</fullName>
    </submittedName>
</protein>
<dbReference type="InterPro" id="IPR018688">
    <property type="entry name" value="PpoB2-like"/>
</dbReference>
<dbReference type="EMBL" id="JAAEDM010000005">
    <property type="protein sequence ID" value="MBR0670221.1"/>
    <property type="molecule type" value="Genomic_DNA"/>
</dbReference>
<keyword evidence="1" id="KW-0472">Membrane</keyword>
<feature type="transmembrane region" description="Helical" evidence="1">
    <location>
        <begin position="143"/>
        <end position="163"/>
    </location>
</feature>
<keyword evidence="1" id="KW-0812">Transmembrane</keyword>
<feature type="transmembrane region" description="Helical" evidence="1">
    <location>
        <begin position="70"/>
        <end position="97"/>
    </location>
</feature>
<keyword evidence="3" id="KW-1185">Reference proteome</keyword>
<keyword evidence="1" id="KW-1133">Transmembrane helix</keyword>
<feature type="transmembrane region" description="Helical" evidence="1">
    <location>
        <begin position="47"/>
        <end position="64"/>
    </location>
</feature>
<feature type="transmembrane region" description="Helical" evidence="1">
    <location>
        <begin position="109"/>
        <end position="131"/>
    </location>
</feature>
<dbReference type="RefSeq" id="WP_211860594.1">
    <property type="nucleotide sequence ID" value="NZ_JAAEDM010000005.1"/>
</dbReference>
<feature type="transmembrane region" description="Helical" evidence="1">
    <location>
        <begin position="16"/>
        <end position="35"/>
    </location>
</feature>
<proteinExistence type="predicted"/>
<dbReference type="Pfam" id="PF09948">
    <property type="entry name" value="PpoB2"/>
    <property type="match status" value="1"/>
</dbReference>
<feature type="transmembrane region" description="Helical" evidence="1">
    <location>
        <begin position="250"/>
        <end position="269"/>
    </location>
</feature>
<gene>
    <name evidence="2" type="ORF">GXW76_03460</name>
</gene>
<evidence type="ECO:0000313" key="2">
    <source>
        <dbReference type="EMBL" id="MBR0670221.1"/>
    </source>
</evidence>
<organism evidence="2 3">
    <name type="scientific">Neoroseomonas soli</name>
    <dbReference type="NCBI Taxonomy" id="1081025"/>
    <lineage>
        <taxon>Bacteria</taxon>
        <taxon>Pseudomonadati</taxon>
        <taxon>Pseudomonadota</taxon>
        <taxon>Alphaproteobacteria</taxon>
        <taxon>Acetobacterales</taxon>
        <taxon>Acetobacteraceae</taxon>
        <taxon>Neoroseomonas</taxon>
    </lineage>
</organism>
<evidence type="ECO:0000313" key="3">
    <source>
        <dbReference type="Proteomes" id="UP001138751"/>
    </source>
</evidence>
<dbReference type="Proteomes" id="UP001138751">
    <property type="component" value="Unassembled WGS sequence"/>
</dbReference>